<comment type="caution">
    <text evidence="1">The sequence shown here is derived from an EMBL/GenBank/DDBJ whole genome shotgun (WGS) entry which is preliminary data.</text>
</comment>
<gene>
    <name evidence="1" type="ORF">NDU88_010376</name>
</gene>
<evidence type="ECO:0000313" key="1">
    <source>
        <dbReference type="EMBL" id="KAJ1144074.1"/>
    </source>
</evidence>
<keyword evidence="2" id="KW-1185">Reference proteome</keyword>
<organism evidence="1 2">
    <name type="scientific">Pleurodeles waltl</name>
    <name type="common">Iberian ribbed newt</name>
    <dbReference type="NCBI Taxonomy" id="8319"/>
    <lineage>
        <taxon>Eukaryota</taxon>
        <taxon>Metazoa</taxon>
        <taxon>Chordata</taxon>
        <taxon>Craniata</taxon>
        <taxon>Vertebrata</taxon>
        <taxon>Euteleostomi</taxon>
        <taxon>Amphibia</taxon>
        <taxon>Batrachia</taxon>
        <taxon>Caudata</taxon>
        <taxon>Salamandroidea</taxon>
        <taxon>Salamandridae</taxon>
        <taxon>Pleurodelinae</taxon>
        <taxon>Pleurodeles</taxon>
    </lineage>
</organism>
<proteinExistence type="predicted"/>
<dbReference type="Proteomes" id="UP001066276">
    <property type="component" value="Chromosome 6"/>
</dbReference>
<dbReference type="AlphaFoldDB" id="A0AAV7QU88"/>
<name>A0AAV7QU88_PLEWA</name>
<evidence type="ECO:0000313" key="2">
    <source>
        <dbReference type="Proteomes" id="UP001066276"/>
    </source>
</evidence>
<accession>A0AAV7QU88</accession>
<dbReference type="EMBL" id="JANPWB010000010">
    <property type="protein sequence ID" value="KAJ1144074.1"/>
    <property type="molecule type" value="Genomic_DNA"/>
</dbReference>
<reference evidence="1" key="1">
    <citation type="journal article" date="2022" name="bioRxiv">
        <title>Sequencing and chromosome-scale assembly of the giantPleurodeles waltlgenome.</title>
        <authorList>
            <person name="Brown T."/>
            <person name="Elewa A."/>
            <person name="Iarovenko S."/>
            <person name="Subramanian E."/>
            <person name="Araus A.J."/>
            <person name="Petzold A."/>
            <person name="Susuki M."/>
            <person name="Suzuki K.-i.T."/>
            <person name="Hayashi T."/>
            <person name="Toyoda A."/>
            <person name="Oliveira C."/>
            <person name="Osipova E."/>
            <person name="Leigh N.D."/>
            <person name="Simon A."/>
            <person name="Yun M.H."/>
        </authorList>
    </citation>
    <scope>NUCLEOTIDE SEQUENCE</scope>
    <source>
        <strain evidence="1">20211129_DDA</strain>
        <tissue evidence="1">Liver</tissue>
    </source>
</reference>
<sequence length="71" mass="7929">MATIHNLKGSLEPRLDAVAVVVGLLRTVLQKVSDKVLPAEMDIARLQSTSKAPVEQVQFLTMERERMEARL</sequence>
<protein>
    <submittedName>
        <fullName evidence="1">Uncharacterized protein</fullName>
    </submittedName>
</protein>